<evidence type="ECO:0000256" key="1">
    <source>
        <dbReference type="SAM" id="MobiDB-lite"/>
    </source>
</evidence>
<organism evidence="2">
    <name type="scientific">Anguilla anguilla</name>
    <name type="common">European freshwater eel</name>
    <name type="synonym">Muraena anguilla</name>
    <dbReference type="NCBI Taxonomy" id="7936"/>
    <lineage>
        <taxon>Eukaryota</taxon>
        <taxon>Metazoa</taxon>
        <taxon>Chordata</taxon>
        <taxon>Craniata</taxon>
        <taxon>Vertebrata</taxon>
        <taxon>Euteleostomi</taxon>
        <taxon>Actinopterygii</taxon>
        <taxon>Neopterygii</taxon>
        <taxon>Teleostei</taxon>
        <taxon>Anguilliformes</taxon>
        <taxon>Anguillidae</taxon>
        <taxon>Anguilla</taxon>
    </lineage>
</organism>
<proteinExistence type="predicted"/>
<feature type="region of interest" description="Disordered" evidence="1">
    <location>
        <begin position="1"/>
        <end position="28"/>
    </location>
</feature>
<dbReference type="EMBL" id="GBXM01005441">
    <property type="protein sequence ID" value="JAI03137.1"/>
    <property type="molecule type" value="Transcribed_RNA"/>
</dbReference>
<evidence type="ECO:0000313" key="2">
    <source>
        <dbReference type="EMBL" id="JAI03137.1"/>
    </source>
</evidence>
<dbReference type="AlphaFoldDB" id="A0A0E9XL34"/>
<reference evidence="2" key="1">
    <citation type="submission" date="2014-11" db="EMBL/GenBank/DDBJ databases">
        <authorList>
            <person name="Amaro Gonzalez C."/>
        </authorList>
    </citation>
    <scope>NUCLEOTIDE SEQUENCE</scope>
</reference>
<name>A0A0E9XL34_ANGAN</name>
<accession>A0A0E9XL34</accession>
<reference evidence="2" key="2">
    <citation type="journal article" date="2015" name="Fish Shellfish Immunol.">
        <title>Early steps in the European eel (Anguilla anguilla)-Vibrio vulnificus interaction in the gills: Role of the RtxA13 toxin.</title>
        <authorList>
            <person name="Callol A."/>
            <person name="Pajuelo D."/>
            <person name="Ebbesson L."/>
            <person name="Teles M."/>
            <person name="MacKenzie S."/>
            <person name="Amaro C."/>
        </authorList>
    </citation>
    <scope>NUCLEOTIDE SEQUENCE</scope>
</reference>
<feature type="compositionally biased region" description="Polar residues" evidence="1">
    <location>
        <begin position="1"/>
        <end position="14"/>
    </location>
</feature>
<protein>
    <submittedName>
        <fullName evidence="2">Uncharacterized protein</fullName>
    </submittedName>
</protein>
<sequence length="28" mass="2978">MEGTVQTSVTQESWGSPVEGAARDHCSK</sequence>